<feature type="disulfide bond" evidence="11">
    <location>
        <begin position="1972"/>
        <end position="1989"/>
    </location>
</feature>
<feature type="disulfide bond" evidence="11">
    <location>
        <begin position="1792"/>
        <end position="1801"/>
    </location>
</feature>
<dbReference type="PROSITE" id="PS50923">
    <property type="entry name" value="SUSHI"/>
    <property type="match status" value="7"/>
</dbReference>
<dbReference type="SUPFAM" id="SSF49899">
    <property type="entry name" value="Concanavalin A-like lectins/glucanases"/>
    <property type="match status" value="1"/>
</dbReference>
<evidence type="ECO:0000313" key="21">
    <source>
        <dbReference type="EMBL" id="PVD38422.1"/>
    </source>
</evidence>
<dbReference type="GO" id="GO:0005576">
    <property type="term" value="C:extracellular region"/>
    <property type="evidence" value="ECO:0007669"/>
    <property type="project" value="UniProtKB-SubCell"/>
</dbReference>
<dbReference type="InterPro" id="IPR035914">
    <property type="entry name" value="Sperma_CUB_dom_sf"/>
</dbReference>
<evidence type="ECO:0000256" key="15">
    <source>
        <dbReference type="SAM" id="MobiDB-lite"/>
    </source>
</evidence>
<dbReference type="Gene3D" id="2.10.50.10">
    <property type="entry name" value="Tumor Necrosis Factor Receptor, subunit A, domain 2"/>
    <property type="match status" value="3"/>
</dbReference>
<dbReference type="PROSITE" id="PS50825">
    <property type="entry name" value="HYR"/>
    <property type="match status" value="1"/>
</dbReference>
<dbReference type="SMART" id="SM00032">
    <property type="entry name" value="CCP"/>
    <property type="match status" value="7"/>
</dbReference>
<evidence type="ECO:0000259" key="18">
    <source>
        <dbReference type="PROSITE" id="PS50825"/>
    </source>
</evidence>
<dbReference type="Pfam" id="PF12661">
    <property type="entry name" value="hEGF"/>
    <property type="match status" value="3"/>
</dbReference>
<dbReference type="SMART" id="SM00179">
    <property type="entry name" value="EGF_CA"/>
    <property type="match status" value="10"/>
</dbReference>
<dbReference type="Gene3D" id="2.60.120.290">
    <property type="entry name" value="Spermadhesin, CUB domain"/>
    <property type="match status" value="2"/>
</dbReference>
<evidence type="ECO:0000256" key="8">
    <source>
        <dbReference type="ARBA" id="ARBA00022989"/>
    </source>
</evidence>
<keyword evidence="22" id="KW-1185">Reference proteome</keyword>
<gene>
    <name evidence="21" type="ORF">C0Q70_01037</name>
</gene>
<feature type="domain" description="EGF-like" evidence="17">
    <location>
        <begin position="1725"/>
        <end position="1763"/>
    </location>
</feature>
<name>A0A2T7PYB8_POMCA</name>
<keyword evidence="6" id="KW-0732">Signal</keyword>
<dbReference type="InterPro" id="IPR035976">
    <property type="entry name" value="Sushi/SCR/CCP_sf"/>
</dbReference>
<reference evidence="21 22" key="1">
    <citation type="submission" date="2018-04" db="EMBL/GenBank/DDBJ databases">
        <title>The genome of golden apple snail Pomacea canaliculata provides insight into stress tolerance and invasive adaptation.</title>
        <authorList>
            <person name="Liu C."/>
            <person name="Liu B."/>
            <person name="Ren Y."/>
            <person name="Zhang Y."/>
            <person name="Wang H."/>
            <person name="Li S."/>
            <person name="Jiang F."/>
            <person name="Yin L."/>
            <person name="Zhang G."/>
            <person name="Qian W."/>
            <person name="Fan W."/>
        </authorList>
    </citation>
    <scope>NUCLEOTIDE SEQUENCE [LARGE SCALE GENOMIC DNA]</scope>
    <source>
        <strain evidence="21">SZHN2017</strain>
        <tissue evidence="21">Muscle</tissue>
    </source>
</reference>
<dbReference type="PROSITE" id="PS50068">
    <property type="entry name" value="LDLRA_2"/>
    <property type="match status" value="1"/>
</dbReference>
<dbReference type="SUPFAM" id="SSF57196">
    <property type="entry name" value="EGF/Laminin"/>
    <property type="match status" value="3"/>
</dbReference>
<feature type="domain" description="EGF-like" evidence="17">
    <location>
        <begin position="1645"/>
        <end position="1684"/>
    </location>
</feature>
<feature type="domain" description="EGF-like" evidence="17">
    <location>
        <begin position="2081"/>
        <end position="2118"/>
    </location>
</feature>
<keyword evidence="4 13" id="KW-0768">Sushi</keyword>
<dbReference type="CDD" id="cd00112">
    <property type="entry name" value="LDLa"/>
    <property type="match status" value="1"/>
</dbReference>
<feature type="domain" description="Sushi" evidence="19">
    <location>
        <begin position="898"/>
        <end position="957"/>
    </location>
</feature>
<evidence type="ECO:0000259" key="17">
    <source>
        <dbReference type="PROSITE" id="PS50026"/>
    </source>
</evidence>
<dbReference type="CDD" id="cd00033">
    <property type="entry name" value="CCP"/>
    <property type="match status" value="5"/>
</dbReference>
<dbReference type="FunFam" id="2.10.70.10:FF:000014">
    <property type="entry name" value="Membrane cofactor protein"/>
    <property type="match status" value="1"/>
</dbReference>
<dbReference type="FunFam" id="2.10.25.10:FF:000014">
    <property type="entry name" value="Latent-transforming growth factor beta-binding protein 3"/>
    <property type="match status" value="1"/>
</dbReference>
<dbReference type="PROSITE" id="PS01180">
    <property type="entry name" value="CUB"/>
    <property type="match status" value="2"/>
</dbReference>
<dbReference type="PROSITE" id="PS01187">
    <property type="entry name" value="EGF_CA"/>
    <property type="match status" value="1"/>
</dbReference>
<keyword evidence="14" id="KW-0862">Zinc</keyword>
<dbReference type="Gene3D" id="2.60.120.200">
    <property type="match status" value="1"/>
</dbReference>
<evidence type="ECO:0000256" key="6">
    <source>
        <dbReference type="ARBA" id="ARBA00022729"/>
    </source>
</evidence>
<evidence type="ECO:0000259" key="20">
    <source>
        <dbReference type="PROSITE" id="PS50966"/>
    </source>
</evidence>
<feature type="disulfide bond" evidence="11">
    <location>
        <begin position="2031"/>
        <end position="2040"/>
    </location>
</feature>
<dbReference type="SUPFAM" id="SSF49854">
    <property type="entry name" value="Spermadhesin, CUB domain"/>
    <property type="match status" value="2"/>
</dbReference>
<dbReference type="InterPro" id="IPR000152">
    <property type="entry name" value="EGF-type_Asp/Asn_hydroxyl_site"/>
</dbReference>
<dbReference type="FunFam" id="2.10.25.10:FF:000100">
    <property type="entry name" value="neurogenic locus notch homolog protein 3"/>
    <property type="match status" value="1"/>
</dbReference>
<comment type="caution">
    <text evidence="11">Lacks conserved residue(s) required for the propagation of feature annotation.</text>
</comment>
<feature type="disulfide bond" evidence="11">
    <location>
        <begin position="1991"/>
        <end position="2000"/>
    </location>
</feature>
<keyword evidence="5" id="KW-0812">Transmembrane</keyword>
<dbReference type="SMART" id="SM00042">
    <property type="entry name" value="CUB"/>
    <property type="match status" value="2"/>
</dbReference>
<keyword evidence="8" id="KW-0472">Membrane</keyword>
<evidence type="ECO:0000256" key="10">
    <source>
        <dbReference type="ARBA" id="ARBA00023180"/>
    </source>
</evidence>
<evidence type="ECO:0000256" key="13">
    <source>
        <dbReference type="PROSITE-ProRule" id="PRU00302"/>
    </source>
</evidence>
<dbReference type="Gene3D" id="4.10.400.10">
    <property type="entry name" value="Low-density Lipoprotein Receptor"/>
    <property type="match status" value="1"/>
</dbReference>
<evidence type="ECO:0000256" key="11">
    <source>
        <dbReference type="PROSITE-ProRule" id="PRU00076"/>
    </source>
</evidence>
<feature type="domain" description="EGF-like" evidence="17">
    <location>
        <begin position="1927"/>
        <end position="1962"/>
    </location>
</feature>
<dbReference type="InterPro" id="IPR013320">
    <property type="entry name" value="ConA-like_dom_sf"/>
</dbReference>
<dbReference type="InterPro" id="IPR013032">
    <property type="entry name" value="EGF-like_CS"/>
</dbReference>
<dbReference type="CDD" id="cd00054">
    <property type="entry name" value="EGF_CA"/>
    <property type="match status" value="9"/>
</dbReference>
<dbReference type="InterPro" id="IPR007527">
    <property type="entry name" value="Znf_SWIM"/>
</dbReference>
<feature type="disulfide bond" evidence="12">
    <location>
        <begin position="191"/>
        <end position="206"/>
    </location>
</feature>
<dbReference type="InterPro" id="IPR009030">
    <property type="entry name" value="Growth_fac_rcpt_cys_sf"/>
</dbReference>
<feature type="domain" description="EGF-like" evidence="17">
    <location>
        <begin position="1765"/>
        <end position="1802"/>
    </location>
</feature>
<dbReference type="InterPro" id="IPR001881">
    <property type="entry name" value="EGF-like_Ca-bd_dom"/>
</dbReference>
<dbReference type="InterPro" id="IPR049883">
    <property type="entry name" value="NOTCH1_EGF-like"/>
</dbReference>
<dbReference type="EMBL" id="PZQS01000001">
    <property type="protein sequence ID" value="PVD38422.1"/>
    <property type="molecule type" value="Genomic_DNA"/>
</dbReference>
<feature type="domain" description="EGF-like" evidence="17">
    <location>
        <begin position="1964"/>
        <end position="2001"/>
    </location>
</feature>
<feature type="region of interest" description="Disordered" evidence="15">
    <location>
        <begin position="94"/>
        <end position="117"/>
    </location>
</feature>
<evidence type="ECO:0000256" key="5">
    <source>
        <dbReference type="ARBA" id="ARBA00022692"/>
    </source>
</evidence>
<keyword evidence="2" id="KW-0964">Secreted</keyword>
<evidence type="ECO:0000259" key="19">
    <source>
        <dbReference type="PROSITE" id="PS50923"/>
    </source>
</evidence>
<keyword evidence="8" id="KW-1133">Transmembrane helix</keyword>
<dbReference type="SUPFAM" id="SSF57184">
    <property type="entry name" value="Growth factor receptor domain"/>
    <property type="match status" value="4"/>
</dbReference>
<keyword evidence="14" id="KW-0863">Zinc-finger</keyword>
<comment type="subcellular location">
    <subcellularLocation>
        <location evidence="1">Secreted</location>
    </subcellularLocation>
</comment>
<dbReference type="Pfam" id="PF00057">
    <property type="entry name" value="Ldl_recept_a"/>
    <property type="match status" value="1"/>
</dbReference>
<dbReference type="InterPro" id="IPR036055">
    <property type="entry name" value="LDL_receptor-like_sf"/>
</dbReference>
<dbReference type="InterPro" id="IPR023415">
    <property type="entry name" value="LDLR_class-A_CS"/>
</dbReference>
<feature type="domain" description="EGF-like" evidence="17">
    <location>
        <begin position="1804"/>
        <end position="1842"/>
    </location>
</feature>
<dbReference type="InterPro" id="IPR000742">
    <property type="entry name" value="EGF"/>
</dbReference>
<dbReference type="CDD" id="cd00041">
    <property type="entry name" value="CUB"/>
    <property type="match status" value="1"/>
</dbReference>
<keyword evidence="14" id="KW-0479">Metal-binding</keyword>
<feature type="disulfide bond" evidence="11">
    <location>
        <begin position="1931"/>
        <end position="1941"/>
    </location>
</feature>
<organism evidence="21 22">
    <name type="scientific">Pomacea canaliculata</name>
    <name type="common">Golden apple snail</name>
    <dbReference type="NCBI Taxonomy" id="400727"/>
    <lineage>
        <taxon>Eukaryota</taxon>
        <taxon>Metazoa</taxon>
        <taxon>Spiralia</taxon>
        <taxon>Lophotrochozoa</taxon>
        <taxon>Mollusca</taxon>
        <taxon>Gastropoda</taxon>
        <taxon>Caenogastropoda</taxon>
        <taxon>Architaenioglossa</taxon>
        <taxon>Ampullarioidea</taxon>
        <taxon>Ampullariidae</taxon>
        <taxon>Pomacea</taxon>
    </lineage>
</organism>
<feature type="disulfide bond" evidence="11">
    <location>
        <begin position="1915"/>
        <end position="1924"/>
    </location>
</feature>
<dbReference type="InterPro" id="IPR051022">
    <property type="entry name" value="Notch_Cell-Fate_Det"/>
</dbReference>
<feature type="disulfide bond" evidence="11">
    <location>
        <begin position="1832"/>
        <end position="1841"/>
    </location>
</feature>
<accession>A0A2T7PYB8</accession>
<dbReference type="InterPro" id="IPR018097">
    <property type="entry name" value="EGF_Ca-bd_CS"/>
</dbReference>
<feature type="domain" description="CUB" evidence="16">
    <location>
        <begin position="210"/>
        <end position="315"/>
    </location>
</feature>
<dbReference type="InterPro" id="IPR000436">
    <property type="entry name" value="Sushi_SCR_CCP_dom"/>
</dbReference>
<keyword evidence="3 11" id="KW-0245">EGF-like domain</keyword>
<evidence type="ECO:0000256" key="3">
    <source>
        <dbReference type="ARBA" id="ARBA00022536"/>
    </source>
</evidence>
<dbReference type="InterPro" id="IPR000859">
    <property type="entry name" value="CUB_dom"/>
</dbReference>
<evidence type="ECO:0000259" key="16">
    <source>
        <dbReference type="PROSITE" id="PS01180"/>
    </source>
</evidence>
<feature type="disulfide bond" evidence="13">
    <location>
        <begin position="928"/>
        <end position="955"/>
    </location>
</feature>
<dbReference type="SUPFAM" id="SSF57535">
    <property type="entry name" value="Complement control module/SCR domain"/>
    <property type="match status" value="6"/>
</dbReference>
<feature type="domain" description="Sushi" evidence="19">
    <location>
        <begin position="1088"/>
        <end position="1148"/>
    </location>
</feature>
<dbReference type="PROSITE" id="PS00010">
    <property type="entry name" value="ASX_HYDROXYL"/>
    <property type="match status" value="5"/>
</dbReference>
<evidence type="ECO:0000256" key="1">
    <source>
        <dbReference type="ARBA" id="ARBA00004613"/>
    </source>
</evidence>
<keyword evidence="10" id="KW-0325">Glycoprotein</keyword>
<evidence type="ECO:0000256" key="7">
    <source>
        <dbReference type="ARBA" id="ARBA00022737"/>
    </source>
</evidence>
<feature type="disulfide bond" evidence="11">
    <location>
        <begin position="1674"/>
        <end position="1683"/>
    </location>
</feature>
<dbReference type="GO" id="GO:0005509">
    <property type="term" value="F:calcium ion binding"/>
    <property type="evidence" value="ECO:0007669"/>
    <property type="project" value="InterPro"/>
</dbReference>
<feature type="domain" description="EGF-like" evidence="17">
    <location>
        <begin position="790"/>
        <end position="829"/>
    </location>
</feature>
<dbReference type="SMART" id="SM00192">
    <property type="entry name" value="LDLa"/>
    <property type="match status" value="1"/>
</dbReference>
<evidence type="ECO:0000256" key="4">
    <source>
        <dbReference type="ARBA" id="ARBA00022659"/>
    </source>
</evidence>
<feature type="compositionally biased region" description="Basic and acidic residues" evidence="15">
    <location>
        <begin position="94"/>
        <end position="106"/>
    </location>
</feature>
<dbReference type="FunFam" id="2.10.25.10:FF:000321">
    <property type="entry name" value="Protein delta homolog 1"/>
    <property type="match status" value="1"/>
</dbReference>
<evidence type="ECO:0000256" key="14">
    <source>
        <dbReference type="PROSITE-ProRule" id="PRU00325"/>
    </source>
</evidence>
<feature type="domain" description="EGF-like" evidence="17">
    <location>
        <begin position="2043"/>
        <end position="2079"/>
    </location>
</feature>
<feature type="domain" description="Sushi" evidence="19">
    <location>
        <begin position="606"/>
        <end position="664"/>
    </location>
</feature>
<feature type="disulfide bond" evidence="11">
    <location>
        <begin position="2069"/>
        <end position="2078"/>
    </location>
</feature>
<dbReference type="SUPFAM" id="SSF57424">
    <property type="entry name" value="LDL receptor-like module"/>
    <property type="match status" value="1"/>
</dbReference>
<dbReference type="Proteomes" id="UP000245119">
    <property type="component" value="Linkage Group LG1"/>
</dbReference>
<dbReference type="PROSITE" id="PS50026">
    <property type="entry name" value="EGF_3"/>
    <property type="match status" value="13"/>
</dbReference>
<dbReference type="PROSITE" id="PS01209">
    <property type="entry name" value="LDLRA_1"/>
    <property type="match status" value="1"/>
</dbReference>
<keyword evidence="7" id="KW-0677">Repeat</keyword>
<feature type="disulfide bond" evidence="11">
    <location>
        <begin position="2108"/>
        <end position="2117"/>
    </location>
</feature>
<feature type="disulfide bond" evidence="11">
    <location>
        <begin position="1952"/>
        <end position="1961"/>
    </location>
</feature>
<evidence type="ECO:0000256" key="9">
    <source>
        <dbReference type="ARBA" id="ARBA00023157"/>
    </source>
</evidence>
<dbReference type="SMART" id="SM01411">
    <property type="entry name" value="Ephrin_rec_like"/>
    <property type="match status" value="3"/>
</dbReference>
<feature type="domain" description="SWIM-type" evidence="20">
    <location>
        <begin position="1974"/>
        <end position="2023"/>
    </location>
</feature>
<protein>
    <submittedName>
        <fullName evidence="21">Uncharacterized protein</fullName>
    </submittedName>
</protein>
<feature type="domain" description="Sushi" evidence="19">
    <location>
        <begin position="731"/>
        <end position="790"/>
    </location>
</feature>
<dbReference type="GO" id="GO:0008270">
    <property type="term" value="F:zinc ion binding"/>
    <property type="evidence" value="ECO:0007669"/>
    <property type="project" value="UniProtKB-KW"/>
</dbReference>
<feature type="domain" description="CUB" evidence="16">
    <location>
        <begin position="426"/>
        <end position="541"/>
    </location>
</feature>
<dbReference type="STRING" id="400727.A0A2T7PYB8"/>
<dbReference type="PROSITE" id="PS00022">
    <property type="entry name" value="EGF_1"/>
    <property type="match status" value="10"/>
</dbReference>
<dbReference type="InterPro" id="IPR002172">
    <property type="entry name" value="LDrepeatLR_classA_rpt"/>
</dbReference>
<dbReference type="PROSITE" id="PS50966">
    <property type="entry name" value="ZF_SWIM"/>
    <property type="match status" value="1"/>
</dbReference>
<feature type="disulfide bond" evidence="11">
    <location>
        <begin position="1712"/>
        <end position="1721"/>
    </location>
</feature>
<feature type="domain" description="Sushi" evidence="19">
    <location>
        <begin position="665"/>
        <end position="730"/>
    </location>
</feature>
<dbReference type="Gene3D" id="2.10.25.10">
    <property type="entry name" value="Laminin"/>
    <property type="match status" value="10"/>
</dbReference>
<comment type="caution">
    <text evidence="21">The sequence shown here is derived from an EMBL/GenBank/DDBJ whole genome shotgun (WGS) entry which is preliminary data.</text>
</comment>
<dbReference type="InterPro" id="IPR003410">
    <property type="entry name" value="HYR_dom"/>
</dbReference>
<dbReference type="Pfam" id="PF07645">
    <property type="entry name" value="EGF_CA"/>
    <property type="match status" value="2"/>
</dbReference>
<dbReference type="PROSITE" id="PS01186">
    <property type="entry name" value="EGF_2"/>
    <property type="match status" value="10"/>
</dbReference>
<evidence type="ECO:0000256" key="12">
    <source>
        <dbReference type="PROSITE-ProRule" id="PRU00124"/>
    </source>
</evidence>
<feature type="domain" description="Sushi" evidence="19">
    <location>
        <begin position="540"/>
        <end position="605"/>
    </location>
</feature>
<feature type="domain" description="EGF-like" evidence="17">
    <location>
        <begin position="1887"/>
        <end position="1925"/>
    </location>
</feature>
<feature type="domain" description="EGF-like" evidence="17">
    <location>
        <begin position="2003"/>
        <end position="2041"/>
    </location>
</feature>
<feature type="domain" description="Sushi" evidence="19">
    <location>
        <begin position="1023"/>
        <end position="1087"/>
    </location>
</feature>
<sequence>MYSVVSTVHQRDTLVVYEENAGANSNCAGLKKNHPIVPLGNGAALNLEKKNLCVKCSGSKLRTWLPGRRLEVNARRRDRNVCVELILKQVNKGAQDDGRTDSDKKNRNNGSSSHSCVLDDSKPCNFELEDKGAGLLPHSDDASNIHVCSGHVLKPVYLLKCQAQYDKAKVCFPGTFRCMDGSQCLNNAWKCDGLYDCPDQSDEADCAASCTSYIQKPSGSLNVTYEANRPCTWVIEGVVGQTLSVTFHTVDLECDVDFIEVWSGGPTIETSTQKALFTGSVRDRIVYGDNNFLIIRLISDNSVEGPGFTATWQTDPELSSEERMVEATDSWTEVTSPHYHNSQRPSVYFRLFTVNTTDGSHITMEIMDNQLMVNDFVYNPQELSSIVSSSNSSPLVFVSLGSSFTFQISSKGNSTRAFRARVKRGCSPDLTLTSGVIESPGPTPTGPYPSSLTCTYTIRAPRDHPRGFMISFVSFKMADDKDEIMVYNVTDSVSNQMYTNSRYTLSSQLPQHLYSGSVFVIQFTSSLAQSDGYFALNFSRDCPAVADATNMTLSTTLSHAFTFVSISCNQGYSFAQEEFVSSIMVSLTCSQDGNWDKPRMPTCRQTYCGVPQTIANGEIYSGSGNARYGAIVQYRCFPGFRVNGSSTSTCQENGQWTLPPECLSATCPPPPTIVNGNLTFITGNSSSSADRQYFGAIVMYTCHPGYDLIGSMYSLCYSAIWSMPPPVCQAIKCPVPEVDRATLSTQSPVELGESLIITCNPGYTNNGTDSFQSTCTSSGMFEVPRNVCQDKNECETVGICGAHQTCHNTDGNFTCVCEKGFTLTSGKCEDIDECANNTSGCDVTNGYCNNTSGGFTCVCNSGYTMYTQNGTTGKNIPLPEDGLRQGDVYYINHTCVPVTCPSLPSIPHGTLLSASTSYFYNETAGYRCDRGYTLTGSAVVTCQSNGQWSALPPTCNPRYCAALSPTGIVSAVIPPNPTVIGDKVTLVCRSQVGPEYNKTLYCAYDPLTDNMTLQGDSHNCPAIDCGSPSLVATGGSVNVSTSSGLGESFEFSCEPGFVVTGESTLGNRTVRCGEDGRWGFGTLYCEDQRCTDPGTPVGMDMTSASFDVNGTVTYTCLRPGYVARPDVRTCVYENDQVTWDGSTPVCVDIERPVFSNCPSEVIYRNIYTSAAFPMPSATDNSGLVLPLKVSPPGFRLDMPLSQSFNVNFTASDVTGNTATCQVAIIVRDTVSPDLTCPDYLQFNVNSNTSYTVDLQTEGNITGANLTFYPDRVVQVGPTTVGVAPYHVTTIDGYGFERQCAFIVDIRPTACLSDYLTPGGATKQCTSQAGGSLTCTVTCGAGMAFQDGSTTKTYSCSGQNEWSPTLPARSCTPTVVPRYIYMVAINYTWDGTGSISSCLNQSAEELVAAIPTRNAPCPIDGDPFSLITFNASVFSLDNNATNLVLELTVTNLTSISSVDYDYCQSILSNLNSTVAKAFFKIQTTSCVGQTVQCEPGYMENGNQCIECPSGQYQNQTGQTECKTCAGNFSSSPRVSASQCVESCPLGFANGQGIVANRSPCYACPVDTYLNTSYTANCTACPSSSTTFGTRGASSSAQCKACPPGQYPVNSTSCSPCPKGYYKTSTGYTKCTECPANTTTNTTGSSASTSCISPTSPACGNGGIPVIYFHESGCTCPEGYYGTTCENPINPCDSSPCYNNGICTRQGVNYTCSCPSGFTGNQCQVDSQNNCQNNTCSDISFCRDKINSADCVCPSGGNYTGPQCAVPQDLCSSSPCKNGATCQNFPAVRYTCQCQPGYTGSTCETLIDQCALNSHGCLYGGQCTNGINNYTCSCQQSYQGSHCQQTPDYCNLSNPCPGGVCYNDYNMSKALCACSYPYRLNVNSGRCEEIDVCSERRPCQNNATCQSVSPGQFHCACPQGYEGSLCQHIVRSCTNSSCVHGQCVDVLNNYTCVCDTGYTGRSCEINVNDCPGQCVMSNTLTCIDGVNQYTCSCEAGFTGVHCETNINECASLPCKHNGACVESVTPGDYNCTCRDGWTGKNCDTLPVFCRNDSCQNGGVCYSLQDRLFCSCQAGTHGNACNETTNICSIVSPCVNPNQCQSRNKTASCNCPQNYIGGSCQLVKDFCIPNPCPTGQCVTTDVGYSCQCQAADNCTTTDHSCASLTCPSGSKCVETASGPLCLCHPGYLLGGGVCKNTSSDFDIYFTRRSNTAVRALQPFTVTGQALSLTFWISFLDDSSSFPVRLISDRMDRVLLVSQSGVTFGGTFAVNFTEYNGSPQSLSAEHKWTFCAITWSVTGQYKIYIDSVDCQAQWNSQRLFPLLRKVVPWLHLTFVILEGAIAIYISQLLMADVSQTCVDSLLYPYIGEDFVGYISQLNVWNGTLTSQAALALYANSDAAPSSLAPAYRWAEYQFNSWVKVISPSTVKRDKAMCQMRNYGNECANDTGTLLTFGAYHVVYASRDTAGNVAMCRFNVYVQREGHVCNSGEADSGDSTLTSCAAQPSFWVRLTSGNVTYTVTELLKVSAIEQDTFVISFVANSVLIRDEVTVTTQTTCSQGYGRFGAGCVQCVAGSFLNSATNMCEQWQSAPTPTHLVRLNVTPCSTESDDALEWASTSCVGQFDEDKCQ</sequence>
<dbReference type="PANTHER" id="PTHR24049">
    <property type="entry name" value="CRUMBS FAMILY MEMBER"/>
    <property type="match status" value="1"/>
</dbReference>
<evidence type="ECO:0000313" key="22">
    <source>
        <dbReference type="Proteomes" id="UP000245119"/>
    </source>
</evidence>
<feature type="domain" description="EGF-like" evidence="17">
    <location>
        <begin position="830"/>
        <end position="869"/>
    </location>
</feature>
<keyword evidence="9 11" id="KW-1015">Disulfide bond</keyword>
<feature type="disulfide bond" evidence="11">
    <location>
        <begin position="2012"/>
        <end position="2029"/>
    </location>
</feature>
<dbReference type="FunFam" id="2.10.25.10:FF:000472">
    <property type="entry name" value="Uncharacterized protein, isoform A"/>
    <property type="match status" value="1"/>
</dbReference>
<proteinExistence type="predicted"/>
<feature type="domain" description="HYR" evidence="18">
    <location>
        <begin position="1147"/>
        <end position="1228"/>
    </location>
</feature>
<dbReference type="SMART" id="SM00181">
    <property type="entry name" value="EGF"/>
    <property type="match status" value="16"/>
</dbReference>
<dbReference type="Gene3D" id="2.10.70.10">
    <property type="entry name" value="Complement Module, domain 1"/>
    <property type="match status" value="7"/>
</dbReference>
<dbReference type="Pfam" id="PF00084">
    <property type="entry name" value="Sushi"/>
    <property type="match status" value="5"/>
</dbReference>
<dbReference type="Pfam" id="PF00008">
    <property type="entry name" value="EGF"/>
    <property type="match status" value="4"/>
</dbReference>
<dbReference type="OrthoDB" id="6287073at2759"/>
<feature type="domain" description="EGF-like" evidence="17">
    <location>
        <begin position="1686"/>
        <end position="1722"/>
    </location>
</feature>
<evidence type="ECO:0000256" key="2">
    <source>
        <dbReference type="ARBA" id="ARBA00022525"/>
    </source>
</evidence>